<evidence type="ECO:0000313" key="1">
    <source>
        <dbReference type="EMBL" id="EGU75751.1"/>
    </source>
</evidence>
<proteinExistence type="predicted"/>
<sequence>MAIQYYIFEVSRTLDKNDSLLALTRQMIDLQTASQKDRHKLSVKVNS</sequence>
<accession>F9G538</accession>
<name>F9G538_FUSOF</name>
<reference evidence="1" key="1">
    <citation type="journal article" date="2012" name="Mol. Plant Microbe Interact.">
        <title>A highly conserved effector in Fusarium oxysporum is required for full virulence on Arabidopsis.</title>
        <authorList>
            <person name="Thatcher L.F."/>
            <person name="Gardiner D.M."/>
            <person name="Kazan K."/>
            <person name="Manners J."/>
        </authorList>
    </citation>
    <scope>NUCLEOTIDE SEQUENCE [LARGE SCALE GENOMIC DNA]</scope>
    <source>
        <strain evidence="1">Fo5176</strain>
    </source>
</reference>
<dbReference type="AlphaFoldDB" id="F9G538"/>
<comment type="caution">
    <text evidence="1">The sequence shown here is derived from an EMBL/GenBank/DDBJ whole genome shotgun (WGS) entry which is preliminary data.</text>
</comment>
<protein>
    <submittedName>
        <fullName evidence="1">Uncharacterized protein</fullName>
    </submittedName>
</protein>
<dbReference type="EMBL" id="AFQF01003431">
    <property type="protein sequence ID" value="EGU75751.1"/>
    <property type="molecule type" value="Genomic_DNA"/>
</dbReference>
<organism evidence="1">
    <name type="scientific">Fusarium oxysporum (strain Fo5176)</name>
    <name type="common">Fusarium vascular wilt</name>
    <dbReference type="NCBI Taxonomy" id="660025"/>
    <lineage>
        <taxon>Eukaryota</taxon>
        <taxon>Fungi</taxon>
        <taxon>Dikarya</taxon>
        <taxon>Ascomycota</taxon>
        <taxon>Pezizomycotina</taxon>
        <taxon>Sordariomycetes</taxon>
        <taxon>Hypocreomycetidae</taxon>
        <taxon>Hypocreales</taxon>
        <taxon>Nectriaceae</taxon>
        <taxon>Fusarium</taxon>
        <taxon>Fusarium oxysporum species complex</taxon>
    </lineage>
</organism>
<gene>
    <name evidence="1" type="ORF">FOXB_13770</name>
</gene>